<name>A0A645FVU8_9ZZZZ</name>
<reference evidence="2" key="1">
    <citation type="submission" date="2019-08" db="EMBL/GenBank/DDBJ databases">
        <authorList>
            <person name="Kucharzyk K."/>
            <person name="Murdoch R.W."/>
            <person name="Higgins S."/>
            <person name="Loffler F."/>
        </authorList>
    </citation>
    <scope>NUCLEOTIDE SEQUENCE</scope>
</reference>
<organism evidence="2">
    <name type="scientific">bioreactor metagenome</name>
    <dbReference type="NCBI Taxonomy" id="1076179"/>
    <lineage>
        <taxon>unclassified sequences</taxon>
        <taxon>metagenomes</taxon>
        <taxon>ecological metagenomes</taxon>
    </lineage>
</organism>
<gene>
    <name evidence="2" type="ORF">SDC9_165314</name>
</gene>
<feature type="compositionally biased region" description="Pro residues" evidence="1">
    <location>
        <begin position="174"/>
        <end position="184"/>
    </location>
</feature>
<proteinExistence type="predicted"/>
<feature type="compositionally biased region" description="Basic and acidic residues" evidence="1">
    <location>
        <begin position="153"/>
        <end position="164"/>
    </location>
</feature>
<comment type="caution">
    <text evidence="2">The sequence shown here is derived from an EMBL/GenBank/DDBJ whole genome shotgun (WGS) entry which is preliminary data.</text>
</comment>
<evidence type="ECO:0000313" key="2">
    <source>
        <dbReference type="EMBL" id="MPN17956.1"/>
    </source>
</evidence>
<dbReference type="AlphaFoldDB" id="A0A645FVU8"/>
<evidence type="ECO:0000256" key="1">
    <source>
        <dbReference type="SAM" id="MobiDB-lite"/>
    </source>
</evidence>
<sequence length="184" mass="20551">MGLYRHPKTKPLQARAEHKFVTCLAPQAPRRNNKKRGCRAQCAATPSPGVPFLETTSHGPCWSRTGAIGPRSHAARRPACNTPATRRMDREPQHQPPFTSSLEHANDSVGIDARAVTFRTLNCGWRYPWSPSRPAWRRAASSRRALRPARCRQARDRTAPRESIRPQARRAPTPRCPCPAPSPA</sequence>
<accession>A0A645FVU8</accession>
<protein>
    <submittedName>
        <fullName evidence="2">Uncharacterized protein</fullName>
    </submittedName>
</protein>
<feature type="region of interest" description="Disordered" evidence="1">
    <location>
        <begin position="67"/>
        <end position="104"/>
    </location>
</feature>
<feature type="region of interest" description="Disordered" evidence="1">
    <location>
        <begin position="132"/>
        <end position="184"/>
    </location>
</feature>
<feature type="compositionally biased region" description="Basic residues" evidence="1">
    <location>
        <begin position="140"/>
        <end position="152"/>
    </location>
</feature>
<dbReference type="EMBL" id="VSSQ01065212">
    <property type="protein sequence ID" value="MPN17956.1"/>
    <property type="molecule type" value="Genomic_DNA"/>
</dbReference>